<evidence type="ECO:0000256" key="1">
    <source>
        <dbReference type="ARBA" id="ARBA00023015"/>
    </source>
</evidence>
<keyword evidence="2 5" id="KW-0238">DNA-binding</keyword>
<sequence>MTMNQFKVTDKLEGQLLEDVAHFFKALGNETRTQIIWSLRESSKKSSELSESLKMSPSAISHQLTLLKHLKIVTSRRDGKNQIYSLSDEHIDRILTSVVEHYQED</sequence>
<proteinExistence type="predicted"/>
<dbReference type="STRING" id="439219.SAMN02910293_00965"/>
<evidence type="ECO:0000259" key="4">
    <source>
        <dbReference type="PROSITE" id="PS50987"/>
    </source>
</evidence>
<name>A0A1G6BEF1_9STRE</name>
<evidence type="ECO:0000313" key="5">
    <source>
        <dbReference type="EMBL" id="SDB18919.1"/>
    </source>
</evidence>
<keyword evidence="3" id="KW-0804">Transcription</keyword>
<dbReference type="EMBL" id="FMXP01000011">
    <property type="protein sequence ID" value="SDB18919.1"/>
    <property type="molecule type" value="Genomic_DNA"/>
</dbReference>
<dbReference type="InterPro" id="IPR001845">
    <property type="entry name" value="HTH_ArsR_DNA-bd_dom"/>
</dbReference>
<dbReference type="PANTHER" id="PTHR43132:SF6">
    <property type="entry name" value="HTH-TYPE TRANSCRIPTIONAL REPRESSOR CZRA"/>
    <property type="match status" value="1"/>
</dbReference>
<reference evidence="5 6" key="1">
    <citation type="submission" date="2016-10" db="EMBL/GenBank/DDBJ databases">
        <authorList>
            <person name="de Groot N.N."/>
        </authorList>
    </citation>
    <scope>NUCLEOTIDE SEQUENCE [LARGE SCALE GENOMIC DNA]</scope>
    <source>
        <strain evidence="5 6">A-4</strain>
    </source>
</reference>
<organism evidence="5 6">
    <name type="scientific">Streptococcus henryi</name>
    <dbReference type="NCBI Taxonomy" id="439219"/>
    <lineage>
        <taxon>Bacteria</taxon>
        <taxon>Bacillati</taxon>
        <taxon>Bacillota</taxon>
        <taxon>Bacilli</taxon>
        <taxon>Lactobacillales</taxon>
        <taxon>Streptococcaceae</taxon>
        <taxon>Streptococcus</taxon>
    </lineage>
</organism>
<dbReference type="Gene3D" id="1.10.10.10">
    <property type="entry name" value="Winged helix-like DNA-binding domain superfamily/Winged helix DNA-binding domain"/>
    <property type="match status" value="1"/>
</dbReference>
<feature type="domain" description="HTH arsR-type" evidence="4">
    <location>
        <begin position="12"/>
        <end position="105"/>
    </location>
</feature>
<gene>
    <name evidence="5" type="ORF">SAMN02910293_00965</name>
</gene>
<dbReference type="NCBIfam" id="NF033788">
    <property type="entry name" value="HTH_metalloreg"/>
    <property type="match status" value="1"/>
</dbReference>
<accession>A0A1G6BEF1</accession>
<dbReference type="PROSITE" id="PS50987">
    <property type="entry name" value="HTH_ARSR_2"/>
    <property type="match status" value="1"/>
</dbReference>
<evidence type="ECO:0000256" key="3">
    <source>
        <dbReference type="ARBA" id="ARBA00023163"/>
    </source>
</evidence>
<dbReference type="SUPFAM" id="SSF46785">
    <property type="entry name" value="Winged helix' DNA-binding domain"/>
    <property type="match status" value="1"/>
</dbReference>
<dbReference type="InterPro" id="IPR051011">
    <property type="entry name" value="Metal_resp_trans_reg"/>
</dbReference>
<dbReference type="GO" id="GO:0003700">
    <property type="term" value="F:DNA-binding transcription factor activity"/>
    <property type="evidence" value="ECO:0007669"/>
    <property type="project" value="InterPro"/>
</dbReference>
<dbReference type="Proteomes" id="UP000182508">
    <property type="component" value="Unassembled WGS sequence"/>
</dbReference>
<keyword evidence="1" id="KW-0805">Transcription regulation</keyword>
<keyword evidence="6" id="KW-1185">Reference proteome</keyword>
<dbReference type="RefSeq" id="WP_176752525.1">
    <property type="nucleotide sequence ID" value="NZ_FMXP01000011.1"/>
</dbReference>
<evidence type="ECO:0000256" key="2">
    <source>
        <dbReference type="ARBA" id="ARBA00023125"/>
    </source>
</evidence>
<dbReference type="CDD" id="cd00090">
    <property type="entry name" value="HTH_ARSR"/>
    <property type="match status" value="1"/>
</dbReference>
<dbReference type="AlphaFoldDB" id="A0A1G6BEF1"/>
<dbReference type="InterPro" id="IPR036388">
    <property type="entry name" value="WH-like_DNA-bd_sf"/>
</dbReference>
<dbReference type="SMART" id="SM00418">
    <property type="entry name" value="HTH_ARSR"/>
    <property type="match status" value="1"/>
</dbReference>
<dbReference type="PANTHER" id="PTHR43132">
    <property type="entry name" value="ARSENICAL RESISTANCE OPERON REPRESSOR ARSR-RELATED"/>
    <property type="match status" value="1"/>
</dbReference>
<dbReference type="eggNOG" id="COG0640">
    <property type="taxonomic scope" value="Bacteria"/>
</dbReference>
<dbReference type="GO" id="GO:0003677">
    <property type="term" value="F:DNA binding"/>
    <property type="evidence" value="ECO:0007669"/>
    <property type="project" value="UniProtKB-KW"/>
</dbReference>
<protein>
    <submittedName>
        <fullName evidence="5">DNA-binding transcriptional regulator, ArsR family</fullName>
    </submittedName>
</protein>
<evidence type="ECO:0000313" key="6">
    <source>
        <dbReference type="Proteomes" id="UP000182508"/>
    </source>
</evidence>
<dbReference type="PRINTS" id="PR00778">
    <property type="entry name" value="HTHARSR"/>
</dbReference>
<dbReference type="InterPro" id="IPR036390">
    <property type="entry name" value="WH_DNA-bd_sf"/>
</dbReference>
<dbReference type="InterPro" id="IPR011991">
    <property type="entry name" value="ArsR-like_HTH"/>
</dbReference>
<dbReference type="Pfam" id="PF01022">
    <property type="entry name" value="HTH_5"/>
    <property type="match status" value="1"/>
</dbReference>